<feature type="domain" description="Nucleotidyl transferase" evidence="1">
    <location>
        <begin position="2"/>
        <end position="36"/>
    </location>
</feature>
<keyword evidence="2" id="KW-0808">Transferase</keyword>
<dbReference type="AlphaFoldDB" id="A0A656HEU1"/>
<evidence type="ECO:0000313" key="3">
    <source>
        <dbReference type="Proteomes" id="UP000005317"/>
    </source>
</evidence>
<dbReference type="RefSeq" id="WP_002707867.1">
    <property type="nucleotide sequence ID" value="NZ_JH651384.1"/>
</dbReference>
<accession>A0A656HEU1</accession>
<dbReference type="PANTHER" id="PTHR22572">
    <property type="entry name" value="SUGAR-1-PHOSPHATE GUANYL TRANSFERASE"/>
    <property type="match status" value="1"/>
</dbReference>
<dbReference type="InterPro" id="IPR050486">
    <property type="entry name" value="Mannose-1P_guanyltransferase"/>
</dbReference>
<dbReference type="InterPro" id="IPR029044">
    <property type="entry name" value="Nucleotide-diphossugar_trans"/>
</dbReference>
<dbReference type="Gene3D" id="3.90.550.10">
    <property type="entry name" value="Spore Coat Polysaccharide Biosynthesis Protein SpsA, Chain A"/>
    <property type="match status" value="2"/>
</dbReference>
<keyword evidence="3" id="KW-1185">Reference proteome</keyword>
<evidence type="ECO:0000313" key="2">
    <source>
        <dbReference type="EMBL" id="EIJ33920.1"/>
    </source>
</evidence>
<dbReference type="EMBL" id="JH651384">
    <property type="protein sequence ID" value="EIJ33920.1"/>
    <property type="molecule type" value="Genomic_DNA"/>
</dbReference>
<proteinExistence type="predicted"/>
<sequence length="88" mass="9978">MKAMILAAGKGTRVRPITHEVAKPMILILRKPVIEYGVVKLDEQQRIVQFQEKPKPEEAVSNTINTDMMLFSNMLSFYGTEAREKEAA</sequence>
<organism evidence="2 3">
    <name type="scientific">Thiothrix nivea (strain ATCC 35100 / DSM 5205 / JP2)</name>
    <dbReference type="NCBI Taxonomy" id="870187"/>
    <lineage>
        <taxon>Bacteria</taxon>
        <taxon>Pseudomonadati</taxon>
        <taxon>Pseudomonadota</taxon>
        <taxon>Gammaproteobacteria</taxon>
        <taxon>Thiotrichales</taxon>
        <taxon>Thiotrichaceae</taxon>
        <taxon>Thiothrix</taxon>
    </lineage>
</organism>
<dbReference type="GO" id="GO:0016740">
    <property type="term" value="F:transferase activity"/>
    <property type="evidence" value="ECO:0007669"/>
    <property type="project" value="UniProtKB-KW"/>
</dbReference>
<dbReference type="Pfam" id="PF00483">
    <property type="entry name" value="NTP_transferase"/>
    <property type="match status" value="1"/>
</dbReference>
<dbReference type="Proteomes" id="UP000005317">
    <property type="component" value="Unassembled WGS sequence"/>
</dbReference>
<gene>
    <name evidence="2" type="ORF">Thini_1303</name>
</gene>
<reference evidence="3" key="1">
    <citation type="journal article" date="2011" name="Stand. Genomic Sci.">
        <title>Genome sequence of the filamentous, gliding Thiothrix nivea neotype strain (JP2(T)).</title>
        <authorList>
            <person name="Lapidus A."/>
            <person name="Nolan M."/>
            <person name="Lucas S."/>
            <person name="Glavina Del Rio T."/>
            <person name="Tice H."/>
            <person name="Cheng J.F."/>
            <person name="Tapia R."/>
            <person name="Han C."/>
            <person name="Goodwin L."/>
            <person name="Pitluck S."/>
            <person name="Liolios K."/>
            <person name="Pagani I."/>
            <person name="Ivanova N."/>
            <person name="Huntemann M."/>
            <person name="Mavromatis K."/>
            <person name="Mikhailova N."/>
            <person name="Pati A."/>
            <person name="Chen A."/>
            <person name="Palaniappan K."/>
            <person name="Land M."/>
            <person name="Brambilla E.M."/>
            <person name="Rohde M."/>
            <person name="Abt B."/>
            <person name="Verbarg S."/>
            <person name="Goker M."/>
            <person name="Bristow J."/>
            <person name="Eisen J.A."/>
            <person name="Markowitz V."/>
            <person name="Hugenholtz P."/>
            <person name="Kyrpides N.C."/>
            <person name="Klenk H.P."/>
            <person name="Woyke T."/>
        </authorList>
    </citation>
    <scope>NUCLEOTIDE SEQUENCE [LARGE SCALE GENOMIC DNA]</scope>
    <source>
        <strain evidence="3">ATCC 35100 / DSM 5205 / JP2</strain>
    </source>
</reference>
<protein>
    <submittedName>
        <fullName evidence="2">Nucleotidyl transferase</fullName>
    </submittedName>
</protein>
<name>A0A656HEU1_THINJ</name>
<evidence type="ECO:0000259" key="1">
    <source>
        <dbReference type="Pfam" id="PF00483"/>
    </source>
</evidence>
<dbReference type="InterPro" id="IPR005835">
    <property type="entry name" value="NTP_transferase_dom"/>
</dbReference>
<dbReference type="SUPFAM" id="SSF53448">
    <property type="entry name" value="Nucleotide-diphospho-sugar transferases"/>
    <property type="match status" value="2"/>
</dbReference>